<dbReference type="InterPro" id="IPR058525">
    <property type="entry name" value="DUF8212"/>
</dbReference>
<organism evidence="3 4">
    <name type="scientific">Podospora didyma</name>
    <dbReference type="NCBI Taxonomy" id="330526"/>
    <lineage>
        <taxon>Eukaryota</taxon>
        <taxon>Fungi</taxon>
        <taxon>Dikarya</taxon>
        <taxon>Ascomycota</taxon>
        <taxon>Pezizomycotina</taxon>
        <taxon>Sordariomycetes</taxon>
        <taxon>Sordariomycetidae</taxon>
        <taxon>Sordariales</taxon>
        <taxon>Podosporaceae</taxon>
        <taxon>Podospora</taxon>
    </lineage>
</organism>
<dbReference type="AlphaFoldDB" id="A0AAE0NXX7"/>
<evidence type="ECO:0000259" key="1">
    <source>
        <dbReference type="Pfam" id="PF06985"/>
    </source>
</evidence>
<dbReference type="InterPro" id="IPR010730">
    <property type="entry name" value="HET"/>
</dbReference>
<dbReference type="PANTHER" id="PTHR10622:SF12">
    <property type="entry name" value="HET DOMAIN-CONTAINING PROTEIN"/>
    <property type="match status" value="1"/>
</dbReference>
<evidence type="ECO:0000259" key="2">
    <source>
        <dbReference type="Pfam" id="PF26640"/>
    </source>
</evidence>
<feature type="domain" description="DUF8212" evidence="2">
    <location>
        <begin position="232"/>
        <end position="256"/>
    </location>
</feature>
<dbReference type="PANTHER" id="PTHR10622">
    <property type="entry name" value="HET DOMAIN-CONTAINING PROTEIN"/>
    <property type="match status" value="1"/>
</dbReference>
<dbReference type="Proteomes" id="UP001285441">
    <property type="component" value="Unassembled WGS sequence"/>
</dbReference>
<evidence type="ECO:0000313" key="3">
    <source>
        <dbReference type="EMBL" id="KAK3389772.1"/>
    </source>
</evidence>
<sequence>MRLINTTTLELKSFADDDEVTYQEIMTRDIRSSPVASKKGFHKIAMTCRLAREKHALEWAWIDTCCIDKSSSAELSEAINSMYDYYSKSEICFACLEELNLRRPEPPDDEDSVADSGGSDDGWEVYPKGIQACRWFSRGWTLQGLIAPSNLEFRDSQWNIRGTKKSLSKALEIIAGICEEVLKDGELHWSPVATRMSWAARRNTKRDEDMAYCLLGIFDVNMPLLYGEGGEKAFLRLQEEILKINPNPSLFAWTTDWLTILLERFCGVLATSPSKFRDTPRLLPTTGLQLEPPDISTTRIPPRLWT</sequence>
<proteinExistence type="predicted"/>
<dbReference type="Pfam" id="PF06985">
    <property type="entry name" value="HET"/>
    <property type="match status" value="1"/>
</dbReference>
<comment type="caution">
    <text evidence="3">The sequence shown here is derived from an EMBL/GenBank/DDBJ whole genome shotgun (WGS) entry which is preliminary data.</text>
</comment>
<feature type="domain" description="Heterokaryon incompatibility" evidence="1">
    <location>
        <begin position="47"/>
        <end position="143"/>
    </location>
</feature>
<gene>
    <name evidence="3" type="ORF">B0H63DRAFT_499679</name>
</gene>
<protein>
    <submittedName>
        <fullName evidence="3">Heterokaryon incompatibility protein-domain-containing protein</fullName>
    </submittedName>
</protein>
<name>A0AAE0NXX7_9PEZI</name>
<accession>A0AAE0NXX7</accession>
<evidence type="ECO:0000313" key="4">
    <source>
        <dbReference type="Proteomes" id="UP001285441"/>
    </source>
</evidence>
<reference evidence="3" key="2">
    <citation type="submission" date="2023-06" db="EMBL/GenBank/DDBJ databases">
        <authorList>
            <consortium name="Lawrence Berkeley National Laboratory"/>
            <person name="Haridas S."/>
            <person name="Hensen N."/>
            <person name="Bonometti L."/>
            <person name="Westerberg I."/>
            <person name="Brannstrom I.O."/>
            <person name="Guillou S."/>
            <person name="Cros-Aarteil S."/>
            <person name="Calhoun S."/>
            <person name="Kuo A."/>
            <person name="Mondo S."/>
            <person name="Pangilinan J."/>
            <person name="Riley R."/>
            <person name="LaButti K."/>
            <person name="Andreopoulos B."/>
            <person name="Lipzen A."/>
            <person name="Chen C."/>
            <person name="Yanf M."/>
            <person name="Daum C."/>
            <person name="Ng V."/>
            <person name="Clum A."/>
            <person name="Steindorff A."/>
            <person name="Ohm R."/>
            <person name="Martin F."/>
            <person name="Silar P."/>
            <person name="Natvig D."/>
            <person name="Lalanne C."/>
            <person name="Gautier V."/>
            <person name="Ament-velasquez S.L."/>
            <person name="Kruys A."/>
            <person name="Hutchinson M.I."/>
            <person name="Powell A.J."/>
            <person name="Barry K."/>
            <person name="Miller A.N."/>
            <person name="Grigoriev I.V."/>
            <person name="Debuchy R."/>
            <person name="Gladieux P."/>
            <person name="Thoren M.H."/>
            <person name="Johannesson H."/>
        </authorList>
    </citation>
    <scope>NUCLEOTIDE SEQUENCE</scope>
    <source>
        <strain evidence="3">CBS 232.78</strain>
    </source>
</reference>
<dbReference type="Pfam" id="PF26640">
    <property type="entry name" value="DUF8212"/>
    <property type="match status" value="1"/>
</dbReference>
<reference evidence="3" key="1">
    <citation type="journal article" date="2023" name="Mol. Phylogenet. Evol.">
        <title>Genome-scale phylogeny and comparative genomics of the fungal order Sordariales.</title>
        <authorList>
            <person name="Hensen N."/>
            <person name="Bonometti L."/>
            <person name="Westerberg I."/>
            <person name="Brannstrom I.O."/>
            <person name="Guillou S."/>
            <person name="Cros-Aarteil S."/>
            <person name="Calhoun S."/>
            <person name="Haridas S."/>
            <person name="Kuo A."/>
            <person name="Mondo S."/>
            <person name="Pangilinan J."/>
            <person name="Riley R."/>
            <person name="LaButti K."/>
            <person name="Andreopoulos B."/>
            <person name="Lipzen A."/>
            <person name="Chen C."/>
            <person name="Yan M."/>
            <person name="Daum C."/>
            <person name="Ng V."/>
            <person name="Clum A."/>
            <person name="Steindorff A."/>
            <person name="Ohm R.A."/>
            <person name="Martin F."/>
            <person name="Silar P."/>
            <person name="Natvig D.O."/>
            <person name="Lalanne C."/>
            <person name="Gautier V."/>
            <person name="Ament-Velasquez S.L."/>
            <person name="Kruys A."/>
            <person name="Hutchinson M.I."/>
            <person name="Powell A.J."/>
            <person name="Barry K."/>
            <person name="Miller A.N."/>
            <person name="Grigoriev I.V."/>
            <person name="Debuchy R."/>
            <person name="Gladieux P."/>
            <person name="Hiltunen Thoren M."/>
            <person name="Johannesson H."/>
        </authorList>
    </citation>
    <scope>NUCLEOTIDE SEQUENCE</scope>
    <source>
        <strain evidence="3">CBS 232.78</strain>
    </source>
</reference>
<keyword evidence="4" id="KW-1185">Reference proteome</keyword>
<dbReference type="EMBL" id="JAULSW010000002">
    <property type="protein sequence ID" value="KAK3389772.1"/>
    <property type="molecule type" value="Genomic_DNA"/>
</dbReference>